<evidence type="ECO:0000313" key="2">
    <source>
        <dbReference type="Proteomes" id="UP000800038"/>
    </source>
</evidence>
<dbReference type="Proteomes" id="UP000800038">
    <property type="component" value="Unassembled WGS sequence"/>
</dbReference>
<proteinExistence type="predicted"/>
<keyword evidence="2" id="KW-1185">Reference proteome</keyword>
<protein>
    <submittedName>
        <fullName evidence="1">Uncharacterized protein</fullName>
    </submittedName>
</protein>
<dbReference type="AlphaFoldDB" id="A0A6A5SQ72"/>
<name>A0A6A5SQ72_9PLEO</name>
<dbReference type="OrthoDB" id="4757095at2759"/>
<organism evidence="1 2">
    <name type="scientific">Clathrospora elynae</name>
    <dbReference type="NCBI Taxonomy" id="706981"/>
    <lineage>
        <taxon>Eukaryota</taxon>
        <taxon>Fungi</taxon>
        <taxon>Dikarya</taxon>
        <taxon>Ascomycota</taxon>
        <taxon>Pezizomycotina</taxon>
        <taxon>Dothideomycetes</taxon>
        <taxon>Pleosporomycetidae</taxon>
        <taxon>Pleosporales</taxon>
        <taxon>Diademaceae</taxon>
        <taxon>Clathrospora</taxon>
    </lineage>
</organism>
<gene>
    <name evidence="1" type="ORF">EJ02DRAFT_466276</name>
</gene>
<sequence>MPQSESTPLSTPAEIQHEIFSYLLPSQIHICLRGDKFCVLACLLPDGDEDTKIGLDGYDRQPSDDDGFPSTNATWARCLRSSWGPHWMCDEIALDGQSEKEFDMSIFLSKRIASTSSYAEVFDLMVRTAVVHITDLDTLECLDGKLEMPTTTSASLFPPPLLNIVQLSITLRLPLAFFEALERRLPEDTVIALGSELEPALAGMSRSWLLRLPSTLSRLKNLTQLRLWLDYSYLCSWSLVNERALLSPIPTFVSPSNLSISVILPKLHPKYEREARHFSTGTLEFRNAQLHHQFRQRWHVHANFGGSVEMVYKSDFPFLIGVIAMDIEELEELEWRLWKERNDVERDVEETIGWGFCAT</sequence>
<reference evidence="1" key="1">
    <citation type="journal article" date="2020" name="Stud. Mycol.">
        <title>101 Dothideomycetes genomes: a test case for predicting lifestyles and emergence of pathogens.</title>
        <authorList>
            <person name="Haridas S."/>
            <person name="Albert R."/>
            <person name="Binder M."/>
            <person name="Bloem J."/>
            <person name="Labutti K."/>
            <person name="Salamov A."/>
            <person name="Andreopoulos B."/>
            <person name="Baker S."/>
            <person name="Barry K."/>
            <person name="Bills G."/>
            <person name="Bluhm B."/>
            <person name="Cannon C."/>
            <person name="Castanera R."/>
            <person name="Culley D."/>
            <person name="Daum C."/>
            <person name="Ezra D."/>
            <person name="Gonzalez J."/>
            <person name="Henrissat B."/>
            <person name="Kuo A."/>
            <person name="Liang C."/>
            <person name="Lipzen A."/>
            <person name="Lutzoni F."/>
            <person name="Magnuson J."/>
            <person name="Mondo S."/>
            <person name="Nolan M."/>
            <person name="Ohm R."/>
            <person name="Pangilinan J."/>
            <person name="Park H.-J."/>
            <person name="Ramirez L."/>
            <person name="Alfaro M."/>
            <person name="Sun H."/>
            <person name="Tritt A."/>
            <person name="Yoshinaga Y."/>
            <person name="Zwiers L.-H."/>
            <person name="Turgeon B."/>
            <person name="Goodwin S."/>
            <person name="Spatafora J."/>
            <person name="Crous P."/>
            <person name="Grigoriev I."/>
        </authorList>
    </citation>
    <scope>NUCLEOTIDE SEQUENCE</scope>
    <source>
        <strain evidence="1">CBS 161.51</strain>
    </source>
</reference>
<accession>A0A6A5SQ72</accession>
<dbReference type="EMBL" id="ML976042">
    <property type="protein sequence ID" value="KAF1941834.1"/>
    <property type="molecule type" value="Genomic_DNA"/>
</dbReference>
<evidence type="ECO:0000313" key="1">
    <source>
        <dbReference type="EMBL" id="KAF1941834.1"/>
    </source>
</evidence>